<name>A0A1B6C144_9HEMI</name>
<gene>
    <name evidence="2" type="ORF">g.45132</name>
</gene>
<reference evidence="2" key="1">
    <citation type="submission" date="2015-12" db="EMBL/GenBank/DDBJ databases">
        <title>De novo transcriptome assembly of four potential Pierce s Disease insect vectors from Arizona vineyards.</title>
        <authorList>
            <person name="Tassone E.E."/>
        </authorList>
    </citation>
    <scope>NUCLEOTIDE SEQUENCE</scope>
</reference>
<keyword evidence="1" id="KW-0732">Signal</keyword>
<evidence type="ECO:0000256" key="1">
    <source>
        <dbReference type="SAM" id="SignalP"/>
    </source>
</evidence>
<feature type="signal peptide" evidence="1">
    <location>
        <begin position="1"/>
        <end position="22"/>
    </location>
</feature>
<accession>A0A1B6C144</accession>
<dbReference type="EMBL" id="GEDC01030343">
    <property type="protein sequence ID" value="JAS06955.1"/>
    <property type="molecule type" value="Transcribed_RNA"/>
</dbReference>
<protein>
    <recommendedName>
        <fullName evidence="3">Plasmodium RESA N-terminal domain-containing protein</fullName>
    </recommendedName>
</protein>
<organism evidence="2">
    <name type="scientific">Clastoptera arizonana</name>
    <name type="common">Arizona spittle bug</name>
    <dbReference type="NCBI Taxonomy" id="38151"/>
    <lineage>
        <taxon>Eukaryota</taxon>
        <taxon>Metazoa</taxon>
        <taxon>Ecdysozoa</taxon>
        <taxon>Arthropoda</taxon>
        <taxon>Hexapoda</taxon>
        <taxon>Insecta</taxon>
        <taxon>Pterygota</taxon>
        <taxon>Neoptera</taxon>
        <taxon>Paraneoptera</taxon>
        <taxon>Hemiptera</taxon>
        <taxon>Auchenorrhyncha</taxon>
        <taxon>Cercopoidea</taxon>
        <taxon>Clastopteridae</taxon>
        <taxon>Clastoptera</taxon>
    </lineage>
</organism>
<dbReference type="AlphaFoldDB" id="A0A1B6C144"/>
<proteinExistence type="predicted"/>
<evidence type="ECO:0008006" key="3">
    <source>
        <dbReference type="Google" id="ProtNLM"/>
    </source>
</evidence>
<feature type="non-terminal residue" evidence="2">
    <location>
        <position position="1"/>
    </location>
</feature>
<evidence type="ECO:0000313" key="2">
    <source>
        <dbReference type="EMBL" id="JAS06955.1"/>
    </source>
</evidence>
<feature type="chain" id="PRO_5008580122" description="Plasmodium RESA N-terminal domain-containing protein" evidence="1">
    <location>
        <begin position="23"/>
        <end position="215"/>
    </location>
</feature>
<sequence length="215" mass="25530">IKYLNMQFMLVFFLITITYVSSKTYNQESKNIGNEFKEGIDIIKELAQSYVNEKQNSQNISNESEYNESAEIEKINTQNLDKYLINLGNSLTSRIQKCEGKYGNMILKDLYKYYNSLDEISTLLIHPDDTFYKEGKRIYGLLKEAGGPPHLRIHIDYKTLKEKYKWSDDHQTQDLREVFVETYILWDQCIKFAENERQIYKDLRKGRINEEEISK</sequence>